<proteinExistence type="predicted"/>
<organism evidence="1">
    <name type="scientific">Mesorhizobium sp. WSM2240</name>
    <dbReference type="NCBI Taxonomy" id="3228851"/>
    <lineage>
        <taxon>Bacteria</taxon>
        <taxon>Pseudomonadati</taxon>
        <taxon>Pseudomonadota</taxon>
        <taxon>Alphaproteobacteria</taxon>
        <taxon>Hyphomicrobiales</taxon>
        <taxon>Phyllobacteriaceae</taxon>
        <taxon>Mesorhizobium</taxon>
    </lineage>
</organism>
<reference evidence="1" key="1">
    <citation type="submission" date="2024-06" db="EMBL/GenBank/DDBJ databases">
        <title>Mesorhizobium karijinii sp. nov., a symbiont of the iconic Swainsona formosa from arid Australia.</title>
        <authorList>
            <person name="Hill Y.J."/>
            <person name="Watkin E.L.J."/>
            <person name="O'Hara G.W."/>
            <person name="Terpolilli J."/>
            <person name="Tye M.L."/>
            <person name="Kohlmeier M.G."/>
        </authorList>
    </citation>
    <scope>NUCLEOTIDE SEQUENCE</scope>
    <source>
        <strain evidence="1">WSM2240</strain>
    </source>
</reference>
<protein>
    <submittedName>
        <fullName evidence="1">TIGR02301 family protein</fullName>
    </submittedName>
</protein>
<sequence length="125" mass="13781">MGRASLFFIAYVAFSTAAFPQQVRAAEAPFESSLVRLAEILGSLHFLRNLCGEPGEQWRGEMDKLLQAENPDPARRAKFIASFNRGYRSFAGTYTSCTASATAAISRYMKEGEALTREVAARYGN</sequence>
<dbReference type="EMBL" id="CP159253">
    <property type="protein sequence ID" value="XCG50415.1"/>
    <property type="molecule type" value="Genomic_DNA"/>
</dbReference>
<dbReference type="InterPro" id="IPR012645">
    <property type="entry name" value="CHP02301"/>
</dbReference>
<dbReference type="AlphaFoldDB" id="A0AAU8CTX6"/>
<gene>
    <name evidence="1" type="ORF">ABVK50_08025</name>
</gene>
<dbReference type="RefSeq" id="WP_353642058.1">
    <property type="nucleotide sequence ID" value="NZ_CP159253.1"/>
</dbReference>
<dbReference type="Pfam" id="PF09539">
    <property type="entry name" value="DUF2385"/>
    <property type="match status" value="1"/>
</dbReference>
<name>A0AAU8CTX6_9HYPH</name>
<dbReference type="NCBIfam" id="TIGR02301">
    <property type="entry name" value="TIGR02301 family protein"/>
    <property type="match status" value="1"/>
</dbReference>
<evidence type="ECO:0000313" key="1">
    <source>
        <dbReference type="EMBL" id="XCG50415.1"/>
    </source>
</evidence>
<accession>A0AAU8CTX6</accession>